<dbReference type="PANTHER" id="PTHR36456:SF1">
    <property type="entry name" value="UPF0232 PROTEIN SCO3875"/>
    <property type="match status" value="1"/>
</dbReference>
<gene>
    <name evidence="2" type="ORF">HDA30_001778</name>
</gene>
<protein>
    <submittedName>
        <fullName evidence="2">Putative nucleic acid-binding Zn ribbon protein</fullName>
    </submittedName>
</protein>
<dbReference type="AlphaFoldDB" id="A0A7W7GQA5"/>
<feature type="compositionally biased region" description="Basic and acidic residues" evidence="1">
    <location>
        <begin position="67"/>
        <end position="76"/>
    </location>
</feature>
<dbReference type="EMBL" id="JACHNA010000001">
    <property type="protein sequence ID" value="MBB4736270.1"/>
    <property type="molecule type" value="Genomic_DNA"/>
</dbReference>
<proteinExistence type="predicted"/>
<dbReference type="Pfam" id="PF05258">
    <property type="entry name" value="DciA"/>
    <property type="match status" value="1"/>
</dbReference>
<feature type="compositionally biased region" description="Basic and acidic residues" evidence="1">
    <location>
        <begin position="41"/>
        <end position="51"/>
    </location>
</feature>
<organism evidence="2 3">
    <name type="scientific">Micrococcus cohnii</name>
    <dbReference type="NCBI Taxonomy" id="993416"/>
    <lineage>
        <taxon>Bacteria</taxon>
        <taxon>Bacillati</taxon>
        <taxon>Actinomycetota</taxon>
        <taxon>Actinomycetes</taxon>
        <taxon>Micrococcales</taxon>
        <taxon>Micrococcaceae</taxon>
        <taxon>Micrococcus</taxon>
    </lineage>
</organism>
<evidence type="ECO:0000256" key="1">
    <source>
        <dbReference type="SAM" id="MobiDB-lite"/>
    </source>
</evidence>
<feature type="compositionally biased region" description="Low complexity" evidence="1">
    <location>
        <begin position="52"/>
        <end position="66"/>
    </location>
</feature>
<evidence type="ECO:0000313" key="3">
    <source>
        <dbReference type="Proteomes" id="UP000540191"/>
    </source>
</evidence>
<name>A0A7W7GQA5_9MICC</name>
<feature type="region of interest" description="Disordered" evidence="1">
    <location>
        <begin position="1"/>
        <end position="91"/>
    </location>
</feature>
<reference evidence="2 3" key="1">
    <citation type="submission" date="2020-08" db="EMBL/GenBank/DDBJ databases">
        <title>Sequencing the genomes of 1000 actinobacteria strains.</title>
        <authorList>
            <person name="Klenk H.-P."/>
        </authorList>
    </citation>
    <scope>NUCLEOTIDE SEQUENCE [LARGE SCALE GENOMIC DNA]</scope>
    <source>
        <strain evidence="2 3">DSM 23974</strain>
    </source>
</reference>
<feature type="region of interest" description="Disordered" evidence="1">
    <location>
        <begin position="183"/>
        <end position="205"/>
    </location>
</feature>
<accession>A0A7W7GQA5</accession>
<feature type="compositionally biased region" description="Low complexity" evidence="1">
    <location>
        <begin position="7"/>
        <end position="26"/>
    </location>
</feature>
<dbReference type="Proteomes" id="UP000540191">
    <property type="component" value="Unassembled WGS sequence"/>
</dbReference>
<dbReference type="InterPro" id="IPR007922">
    <property type="entry name" value="DciA-like"/>
</dbReference>
<sequence>MTERRPAGTSPTAPEPPATTGASPEADSALTPDLPQIQLRRVREAARERGEAPVGRLPRSASTAARARTEQRVEQLRRRRTPAAGAADRDPAEISSVFSRLIRDRGWSTPVAVGSVLTRWPQLVGPEIALHCRPESFENSVVRVRTSSTAWATQLRLMTPMLLQRFDQELGSGVVTRIDVAGPQAPSWRKGPRSVRGRGPRDTYG</sequence>
<keyword evidence="3" id="KW-1185">Reference proteome</keyword>
<dbReference type="PANTHER" id="PTHR36456">
    <property type="entry name" value="UPF0232 PROTEIN SCO3875"/>
    <property type="match status" value="1"/>
</dbReference>
<evidence type="ECO:0000313" key="2">
    <source>
        <dbReference type="EMBL" id="MBB4736270.1"/>
    </source>
</evidence>
<comment type="caution">
    <text evidence="2">The sequence shown here is derived from an EMBL/GenBank/DDBJ whole genome shotgun (WGS) entry which is preliminary data.</text>
</comment>